<protein>
    <submittedName>
        <fullName evidence="2">Uncharacterized protein</fullName>
    </submittedName>
</protein>
<accession>A0AAV7TAN1</accession>
<reference evidence="2" key="1">
    <citation type="journal article" date="2022" name="bioRxiv">
        <title>Sequencing and chromosome-scale assembly of the giantPleurodeles waltlgenome.</title>
        <authorList>
            <person name="Brown T."/>
            <person name="Elewa A."/>
            <person name="Iarovenko S."/>
            <person name="Subramanian E."/>
            <person name="Araus A.J."/>
            <person name="Petzold A."/>
            <person name="Susuki M."/>
            <person name="Suzuki K.-i.T."/>
            <person name="Hayashi T."/>
            <person name="Toyoda A."/>
            <person name="Oliveira C."/>
            <person name="Osipova E."/>
            <person name="Leigh N.D."/>
            <person name="Simon A."/>
            <person name="Yun M.H."/>
        </authorList>
    </citation>
    <scope>NUCLEOTIDE SEQUENCE</scope>
    <source>
        <strain evidence="2">20211129_DDA</strain>
        <tissue evidence="2">Liver</tissue>
    </source>
</reference>
<gene>
    <name evidence="2" type="ORF">NDU88_004764</name>
</gene>
<sequence length="178" mass="19595">MAVPLVRNSAVLTATAVLDGPQRPLTFQVIVAYSFNECTIRYNSQPTPPRSQPVGKRAILPTESDSGPLPCEELELLGFLESLKEFDEHIISRRPPGPFAEWELSWYDTYGSEFDALGSEFDALGSAFDALGSEFDALGSEFDAGRRPYMLTLLESGRKALYSWRVVSPAAACKVKRG</sequence>
<dbReference type="EMBL" id="JANPWB010000007">
    <property type="protein sequence ID" value="KAJ1172922.1"/>
    <property type="molecule type" value="Genomic_DNA"/>
</dbReference>
<dbReference type="AlphaFoldDB" id="A0AAV7TAN1"/>
<evidence type="ECO:0000256" key="1">
    <source>
        <dbReference type="SAM" id="MobiDB-lite"/>
    </source>
</evidence>
<organism evidence="2 3">
    <name type="scientific">Pleurodeles waltl</name>
    <name type="common">Iberian ribbed newt</name>
    <dbReference type="NCBI Taxonomy" id="8319"/>
    <lineage>
        <taxon>Eukaryota</taxon>
        <taxon>Metazoa</taxon>
        <taxon>Chordata</taxon>
        <taxon>Craniata</taxon>
        <taxon>Vertebrata</taxon>
        <taxon>Euteleostomi</taxon>
        <taxon>Amphibia</taxon>
        <taxon>Batrachia</taxon>
        <taxon>Caudata</taxon>
        <taxon>Salamandroidea</taxon>
        <taxon>Salamandridae</taxon>
        <taxon>Pleurodelinae</taxon>
        <taxon>Pleurodeles</taxon>
    </lineage>
</organism>
<comment type="caution">
    <text evidence="2">The sequence shown here is derived from an EMBL/GenBank/DDBJ whole genome shotgun (WGS) entry which is preliminary data.</text>
</comment>
<keyword evidence="3" id="KW-1185">Reference proteome</keyword>
<evidence type="ECO:0000313" key="3">
    <source>
        <dbReference type="Proteomes" id="UP001066276"/>
    </source>
</evidence>
<proteinExistence type="predicted"/>
<name>A0AAV7TAN1_PLEWA</name>
<feature type="region of interest" description="Disordered" evidence="1">
    <location>
        <begin position="44"/>
        <end position="65"/>
    </location>
</feature>
<dbReference type="Proteomes" id="UP001066276">
    <property type="component" value="Chromosome 4_1"/>
</dbReference>
<evidence type="ECO:0000313" key="2">
    <source>
        <dbReference type="EMBL" id="KAJ1172922.1"/>
    </source>
</evidence>